<accession>A0ACD1H8A3</accession>
<proteinExistence type="predicted"/>
<name>A0ACD1H8A3_9EURO</name>
<dbReference type="Proteomes" id="UP000249661">
    <property type="component" value="Unassembled WGS sequence"/>
</dbReference>
<organism evidence="1 2">
    <name type="scientific">Aspergillus aculeatinus CBS 121060</name>
    <dbReference type="NCBI Taxonomy" id="1448322"/>
    <lineage>
        <taxon>Eukaryota</taxon>
        <taxon>Fungi</taxon>
        <taxon>Dikarya</taxon>
        <taxon>Ascomycota</taxon>
        <taxon>Pezizomycotina</taxon>
        <taxon>Eurotiomycetes</taxon>
        <taxon>Eurotiomycetidae</taxon>
        <taxon>Eurotiales</taxon>
        <taxon>Aspergillaceae</taxon>
        <taxon>Aspergillus</taxon>
        <taxon>Aspergillus subgen. Circumdati</taxon>
    </lineage>
</organism>
<dbReference type="EMBL" id="KZ824959">
    <property type="protein sequence ID" value="RAH69672.1"/>
    <property type="molecule type" value="Genomic_DNA"/>
</dbReference>
<reference evidence="1" key="1">
    <citation type="submission" date="2018-02" db="EMBL/GenBank/DDBJ databases">
        <title>The genomes of Aspergillus section Nigri reveals drivers in fungal speciation.</title>
        <authorList>
            <consortium name="DOE Joint Genome Institute"/>
            <person name="Vesth T.C."/>
            <person name="Nybo J."/>
            <person name="Theobald S."/>
            <person name="Brandl J."/>
            <person name="Frisvad J.C."/>
            <person name="Nielsen K.F."/>
            <person name="Lyhne E.K."/>
            <person name="Kogle M.E."/>
            <person name="Kuo A."/>
            <person name="Riley R."/>
            <person name="Clum A."/>
            <person name="Nolan M."/>
            <person name="Lipzen A."/>
            <person name="Salamov A."/>
            <person name="Henrissat B."/>
            <person name="Wiebenga A."/>
            <person name="De vries R.P."/>
            <person name="Grigoriev I.V."/>
            <person name="Mortensen U.H."/>
            <person name="Andersen M.R."/>
            <person name="Baker S.E."/>
        </authorList>
    </citation>
    <scope>NUCLEOTIDE SEQUENCE</scope>
    <source>
        <strain evidence="1">CBS 121060</strain>
    </source>
</reference>
<protein>
    <submittedName>
        <fullName evidence="1">Uncharacterized protein</fullName>
    </submittedName>
</protein>
<evidence type="ECO:0000313" key="2">
    <source>
        <dbReference type="Proteomes" id="UP000249661"/>
    </source>
</evidence>
<keyword evidence="2" id="KW-1185">Reference proteome</keyword>
<gene>
    <name evidence="1" type="ORF">BO66DRAFT_100040</name>
</gene>
<sequence>MPRAWSSSLPTLLPKSPRVGSRADQRVDCPVRITVRAPFKSSCPSSSQPLLSEESQGTVCRYPSIHHSQQIPVSELFPPPTANANQSIADHRVPASEPHYHPLPLPRAKKKTRPDPNPKEGTGETFRLTNLPCPP</sequence>
<evidence type="ECO:0000313" key="1">
    <source>
        <dbReference type="EMBL" id="RAH69672.1"/>
    </source>
</evidence>